<name>A0A9X9LIR8_GULGU</name>
<gene>
    <name evidence="1" type="ORF">BN2614_LOCUS1</name>
</gene>
<organism evidence="1 2">
    <name type="scientific">Gulo gulo</name>
    <name type="common">Wolverine</name>
    <name type="synonym">Gluton</name>
    <dbReference type="NCBI Taxonomy" id="48420"/>
    <lineage>
        <taxon>Eukaryota</taxon>
        <taxon>Metazoa</taxon>
        <taxon>Chordata</taxon>
        <taxon>Craniata</taxon>
        <taxon>Vertebrata</taxon>
        <taxon>Euteleostomi</taxon>
        <taxon>Mammalia</taxon>
        <taxon>Eutheria</taxon>
        <taxon>Laurasiatheria</taxon>
        <taxon>Carnivora</taxon>
        <taxon>Caniformia</taxon>
        <taxon>Musteloidea</taxon>
        <taxon>Mustelidae</taxon>
        <taxon>Guloninae</taxon>
        <taxon>Gulo</taxon>
    </lineage>
</organism>
<sequence>MRSARSLELAGESRAARSEAVFLLPPPCRLSAETKQDKPYPNQTYYGLTTLKNWLTPF</sequence>
<proteinExistence type="predicted"/>
<protein>
    <submittedName>
        <fullName evidence="1">Uncharacterized protein</fullName>
    </submittedName>
</protein>
<keyword evidence="2" id="KW-1185">Reference proteome</keyword>
<dbReference type="Proteomes" id="UP000269945">
    <property type="component" value="Unassembled WGS sequence"/>
</dbReference>
<accession>A0A9X9LIR8</accession>
<reference evidence="1 2" key="1">
    <citation type="submission" date="2018-10" db="EMBL/GenBank/DDBJ databases">
        <authorList>
            <person name="Ekblom R."/>
            <person name="Jareborg N."/>
        </authorList>
    </citation>
    <scope>NUCLEOTIDE SEQUENCE [LARGE SCALE GENOMIC DNA]</scope>
    <source>
        <tissue evidence="1">Muscle</tissue>
    </source>
</reference>
<evidence type="ECO:0000313" key="2">
    <source>
        <dbReference type="Proteomes" id="UP000269945"/>
    </source>
</evidence>
<evidence type="ECO:0000313" key="1">
    <source>
        <dbReference type="EMBL" id="VCW69250.1"/>
    </source>
</evidence>
<dbReference type="EMBL" id="CYRY02004778">
    <property type="protein sequence ID" value="VCW69250.1"/>
    <property type="molecule type" value="Genomic_DNA"/>
</dbReference>
<dbReference type="AlphaFoldDB" id="A0A9X9LIR8"/>
<feature type="non-terminal residue" evidence="1">
    <location>
        <position position="58"/>
    </location>
</feature>
<comment type="caution">
    <text evidence="1">The sequence shown here is derived from an EMBL/GenBank/DDBJ whole genome shotgun (WGS) entry which is preliminary data.</text>
</comment>